<proteinExistence type="inferred from homology"/>
<dbReference type="GO" id="GO:0005975">
    <property type="term" value="P:carbohydrate metabolic process"/>
    <property type="evidence" value="ECO:0007669"/>
    <property type="project" value="InterPro"/>
</dbReference>
<accession>A0A3D2SI96</accession>
<dbReference type="SUPFAM" id="SSF75005">
    <property type="entry name" value="Arabinanase/levansucrase/invertase"/>
    <property type="match status" value="1"/>
</dbReference>
<dbReference type="AlphaFoldDB" id="A0A3D2SI96"/>
<protein>
    <submittedName>
        <fullName evidence="6">Glycosyl hydrolase</fullName>
    </submittedName>
</protein>
<keyword evidence="4 5" id="KW-0326">Glycosidase</keyword>
<dbReference type="InterPro" id="IPR023296">
    <property type="entry name" value="Glyco_hydro_beta-prop_sf"/>
</dbReference>
<comment type="similarity">
    <text evidence="2 5">Belongs to the glycosyl hydrolase 43 family.</text>
</comment>
<sequence length="315" mass="36291">MKRKSVLLCFLFLCGISMWGQKNAYLFSYFINDSKDGLHLAYSNDGLKWTALNNGKSFLTPQVGKDKLMRDPSICEAPDGTFHMVWTSSWTDRIIGYASSKDLIHWSEQRAIPVMMHEPDAHNCWAPELFYDKPSKTFYIFWATTLPGRHKEIPTSESEKGLNHRIYYVTTKDFREFSDTKMFFNPDFSVIDAAILKDKNGELLMVVKNENSNPPEKNLRITTCSKIEDGFPIEVSAPITGKYWAEGPAPLLIGNDVYVYFDKYRDHKYGAVRSKDRQKWEDISDLVTFPKGTRHGTAFKVKKSVLKKLKSYQSE</sequence>
<dbReference type="Proteomes" id="UP000263098">
    <property type="component" value="Unassembled WGS sequence"/>
</dbReference>
<evidence type="ECO:0000313" key="7">
    <source>
        <dbReference type="Proteomes" id="UP000263098"/>
    </source>
</evidence>
<evidence type="ECO:0000313" key="6">
    <source>
        <dbReference type="EMBL" id="HCK25230.1"/>
    </source>
</evidence>
<dbReference type="GO" id="GO:0004553">
    <property type="term" value="F:hydrolase activity, hydrolyzing O-glycosyl compounds"/>
    <property type="evidence" value="ECO:0007669"/>
    <property type="project" value="InterPro"/>
</dbReference>
<dbReference type="EMBL" id="DPVG01000401">
    <property type="protein sequence ID" value="HCK25230.1"/>
    <property type="molecule type" value="Genomic_DNA"/>
</dbReference>
<dbReference type="InterPro" id="IPR050727">
    <property type="entry name" value="GH43_arabinanases"/>
</dbReference>
<dbReference type="CDD" id="cd08983">
    <property type="entry name" value="GH43_Bt3655-like"/>
    <property type="match status" value="1"/>
</dbReference>
<dbReference type="PANTHER" id="PTHR43301:SF3">
    <property type="entry name" value="ARABINAN ENDO-1,5-ALPHA-L-ARABINOSIDASE A-RELATED"/>
    <property type="match status" value="1"/>
</dbReference>
<dbReference type="InterPro" id="IPR006710">
    <property type="entry name" value="Glyco_hydro_43"/>
</dbReference>
<evidence type="ECO:0000256" key="1">
    <source>
        <dbReference type="ARBA" id="ARBA00004834"/>
    </source>
</evidence>
<dbReference type="PANTHER" id="PTHR43301">
    <property type="entry name" value="ARABINAN ENDO-1,5-ALPHA-L-ARABINOSIDASE"/>
    <property type="match status" value="1"/>
</dbReference>
<evidence type="ECO:0000256" key="4">
    <source>
        <dbReference type="ARBA" id="ARBA00023295"/>
    </source>
</evidence>
<dbReference type="Gene3D" id="2.115.10.20">
    <property type="entry name" value="Glycosyl hydrolase domain, family 43"/>
    <property type="match status" value="1"/>
</dbReference>
<evidence type="ECO:0000256" key="3">
    <source>
        <dbReference type="ARBA" id="ARBA00022801"/>
    </source>
</evidence>
<name>A0A3D2SI96_9BACE</name>
<keyword evidence="3 5" id="KW-0378">Hydrolase</keyword>
<organism evidence="6 7">
    <name type="scientific">Bacteroides graminisolvens</name>
    <dbReference type="NCBI Taxonomy" id="477666"/>
    <lineage>
        <taxon>Bacteria</taxon>
        <taxon>Pseudomonadati</taxon>
        <taxon>Bacteroidota</taxon>
        <taxon>Bacteroidia</taxon>
        <taxon>Bacteroidales</taxon>
        <taxon>Bacteroidaceae</taxon>
        <taxon>Bacteroides</taxon>
    </lineage>
</organism>
<evidence type="ECO:0000256" key="2">
    <source>
        <dbReference type="ARBA" id="ARBA00009865"/>
    </source>
</evidence>
<reference evidence="6 7" key="1">
    <citation type="journal article" date="2018" name="Nat. Biotechnol.">
        <title>A standardized bacterial taxonomy based on genome phylogeny substantially revises the tree of life.</title>
        <authorList>
            <person name="Parks D.H."/>
            <person name="Chuvochina M."/>
            <person name="Waite D.W."/>
            <person name="Rinke C."/>
            <person name="Skarshewski A."/>
            <person name="Chaumeil P.A."/>
            <person name="Hugenholtz P."/>
        </authorList>
    </citation>
    <scope>NUCLEOTIDE SEQUENCE [LARGE SCALE GENOMIC DNA]</scope>
    <source>
        <strain evidence="6">UBA9667</strain>
    </source>
</reference>
<gene>
    <name evidence="6" type="ORF">DHW31_10760</name>
</gene>
<comment type="caution">
    <text evidence="6">The sequence shown here is derived from an EMBL/GenBank/DDBJ whole genome shotgun (WGS) entry which is preliminary data.</text>
</comment>
<comment type="pathway">
    <text evidence="1">Glycan metabolism; L-arabinan degradation.</text>
</comment>
<evidence type="ECO:0000256" key="5">
    <source>
        <dbReference type="RuleBase" id="RU361187"/>
    </source>
</evidence>
<dbReference type="Pfam" id="PF04616">
    <property type="entry name" value="Glyco_hydro_43"/>
    <property type="match status" value="1"/>
</dbReference>